<accession>B5QSD9</accession>
<reference evidence="2 3" key="2">
    <citation type="journal article" date="2009" name="Infect. Immun.">
        <title>Comparative genomics reveal extensive transposon-mediated genomic plasticity and diversity among potential effector proteins within the genus Coxiella.</title>
        <authorList>
            <person name="Beare P.A."/>
            <person name="Unsworth N."/>
            <person name="Andoh M."/>
            <person name="Voth D.E."/>
            <person name="Omsland A."/>
            <person name="Gilk S.D."/>
            <person name="Williams K.P."/>
            <person name="Sobral B.W."/>
            <person name="Kupko J.J.III."/>
            <person name="Porcella S.F."/>
            <person name="Samuel J.E."/>
            <person name="Heinzen R.A."/>
        </authorList>
    </citation>
    <scope>NUCLEOTIDE SEQUENCE [LARGE SCALE GENOMIC DNA]</scope>
    <source>
        <strain evidence="3">RSA 493 / Nine Mile phase I</strain>
    </source>
</reference>
<name>B5QSD9_COXBU</name>
<reference evidence="2 3" key="1">
    <citation type="journal article" date="2003" name="Proc. Natl. Acad. Sci. U.S.A.">
        <title>Complete genome sequence of the Q-fever pathogen, Coxiella burnetii.</title>
        <authorList>
            <person name="Seshadri R."/>
            <person name="Paulsen I.T."/>
            <person name="Eisen J.A."/>
            <person name="Read T.D."/>
            <person name="Nelson K.E."/>
            <person name="Nelson W.C."/>
            <person name="Ward N.L."/>
            <person name="Tettelin H."/>
            <person name="Davidsen T.M."/>
            <person name="Beanan M.J."/>
            <person name="Deboy R.T."/>
            <person name="Daugherty S.C."/>
            <person name="Brinkac L.M."/>
            <person name="Madupu R."/>
            <person name="Dodson R.J."/>
            <person name="Khouri H.M."/>
            <person name="Lee K.H."/>
            <person name="Carty H.A."/>
            <person name="Scanlan D."/>
            <person name="Heinzen R.A."/>
            <person name="Thompson H.A."/>
            <person name="Samuel J.E."/>
            <person name="Fraser C.M."/>
            <person name="Heidelberg J.F."/>
        </authorList>
    </citation>
    <scope>NUCLEOTIDE SEQUENCE [LARGE SCALE GENOMIC DNA]</scope>
    <source>
        <strain evidence="3">RSA 493 / Nine Mile phase I</strain>
    </source>
</reference>
<dbReference type="EnsemblBacteria" id="ACI15303">
    <property type="protein sequence ID" value="ACI15303"/>
    <property type="gene ID" value="CBU_1559a"/>
</dbReference>
<feature type="transmembrane region" description="Helical" evidence="1">
    <location>
        <begin position="6"/>
        <end position="25"/>
    </location>
</feature>
<gene>
    <name evidence="2" type="ORF">CBU_1559a</name>
</gene>
<dbReference type="RefSeq" id="YP_002333012.1">
    <property type="nucleotide sequence ID" value="NC_002971.4"/>
</dbReference>
<organism evidence="2 3">
    <name type="scientific">Coxiella burnetii (strain RSA 493 / Nine Mile phase I)</name>
    <dbReference type="NCBI Taxonomy" id="227377"/>
    <lineage>
        <taxon>Bacteria</taxon>
        <taxon>Pseudomonadati</taxon>
        <taxon>Pseudomonadota</taxon>
        <taxon>Gammaproteobacteria</taxon>
        <taxon>Legionellales</taxon>
        <taxon>Coxiellaceae</taxon>
        <taxon>Coxiella</taxon>
    </lineage>
</organism>
<keyword evidence="1" id="KW-1133">Transmembrane helix</keyword>
<evidence type="ECO:0000313" key="2">
    <source>
        <dbReference type="EMBL" id="ACI15303.1"/>
    </source>
</evidence>
<keyword evidence="1" id="KW-0812">Transmembrane</keyword>
<dbReference type="RefSeq" id="WP_010958300.1">
    <property type="nucleotide sequence ID" value="NC_002971.4"/>
</dbReference>
<sequence length="30" mass="3443">MTPIVMLLLGWVLITGLIFMFFGLYKRGPD</sequence>
<protein>
    <submittedName>
        <fullName evidence="2">Uncharacterized protein</fullName>
    </submittedName>
</protein>
<dbReference type="Proteomes" id="UP000002671">
    <property type="component" value="Chromosome"/>
</dbReference>
<dbReference type="STRING" id="227377.CBU_1559a"/>
<evidence type="ECO:0000313" key="3">
    <source>
        <dbReference type="Proteomes" id="UP000002671"/>
    </source>
</evidence>
<dbReference type="EMBL" id="AE016828">
    <property type="protein sequence ID" value="ACI15303.1"/>
    <property type="molecule type" value="Genomic_DNA"/>
</dbReference>
<keyword evidence="1" id="KW-0472">Membrane</keyword>
<dbReference type="HOGENOM" id="CLU_3403041_0_0_6"/>
<dbReference type="GeneID" id="7065898"/>
<keyword evidence="3" id="KW-1185">Reference proteome</keyword>
<dbReference type="AlphaFoldDB" id="B5QSD9"/>
<dbReference type="KEGG" id="cbu:CBU_1559a"/>
<proteinExistence type="predicted"/>
<evidence type="ECO:0000256" key="1">
    <source>
        <dbReference type="SAM" id="Phobius"/>
    </source>
</evidence>